<comment type="subcellular location">
    <subcellularLocation>
        <location evidence="1">Mitochondrion</location>
    </subcellularLocation>
</comment>
<keyword evidence="5" id="KW-0687">Ribonucleoprotein</keyword>
<accession>A0A2H1GCV4</accession>
<dbReference type="GO" id="GO:0003735">
    <property type="term" value="F:structural constituent of ribosome"/>
    <property type="evidence" value="ECO:0007669"/>
    <property type="project" value="InterPro"/>
</dbReference>
<dbReference type="Pfam" id="PF05316">
    <property type="entry name" value="VAR1"/>
    <property type="match status" value="1"/>
</dbReference>
<evidence type="ECO:0000256" key="1">
    <source>
        <dbReference type="ARBA" id="ARBA00004173"/>
    </source>
</evidence>
<evidence type="ECO:0000256" key="7">
    <source>
        <dbReference type="SAM" id="MobiDB-lite"/>
    </source>
</evidence>
<protein>
    <recommendedName>
        <fullName evidence="6">Small ribosomal subunit protein uS3m</fullName>
    </recommendedName>
</protein>
<evidence type="ECO:0000256" key="4">
    <source>
        <dbReference type="ARBA" id="ARBA00023128"/>
    </source>
</evidence>
<gene>
    <name evidence="8" type="ORF">ZT1E4_G5602</name>
</gene>
<evidence type="ECO:0000256" key="2">
    <source>
        <dbReference type="ARBA" id="ARBA00010761"/>
    </source>
</evidence>
<evidence type="ECO:0000313" key="9">
    <source>
        <dbReference type="Proteomes" id="UP000245764"/>
    </source>
</evidence>
<proteinExistence type="inferred from homology"/>
<reference evidence="9" key="1">
    <citation type="submission" date="2017-05" db="EMBL/GenBank/DDBJ databases">
        <authorList>
            <person name="Song R."/>
            <person name="Chenine A.L."/>
            <person name="Ruprecht R.M."/>
        </authorList>
    </citation>
    <scope>NUCLEOTIDE SEQUENCE [LARGE SCALE GENOMIC DNA]</scope>
</reference>
<dbReference type="Proteomes" id="UP000245764">
    <property type="component" value="Chromosome 4"/>
</dbReference>
<dbReference type="EMBL" id="LT854256">
    <property type="protein sequence ID" value="SMR51383.1"/>
    <property type="molecule type" value="Genomic_DNA"/>
</dbReference>
<dbReference type="InterPro" id="IPR007980">
    <property type="entry name" value="Ribosomal_uS3m_fun"/>
</dbReference>
<dbReference type="GO" id="GO:0006412">
    <property type="term" value="P:translation"/>
    <property type="evidence" value="ECO:0007669"/>
    <property type="project" value="InterPro"/>
</dbReference>
<dbReference type="GO" id="GO:0005739">
    <property type="term" value="C:mitochondrion"/>
    <property type="evidence" value="ECO:0007669"/>
    <property type="project" value="UniProtKB-SubCell"/>
</dbReference>
<keyword evidence="3" id="KW-0689">Ribosomal protein</keyword>
<evidence type="ECO:0000256" key="5">
    <source>
        <dbReference type="ARBA" id="ARBA00023274"/>
    </source>
</evidence>
<comment type="similarity">
    <text evidence="2">Belongs to the universal ribosomal protein uS3 family.</text>
</comment>
<feature type="region of interest" description="Disordered" evidence="7">
    <location>
        <begin position="1"/>
        <end position="54"/>
    </location>
</feature>
<keyword evidence="4" id="KW-0496">Mitochondrion</keyword>
<evidence type="ECO:0000313" key="8">
    <source>
        <dbReference type="EMBL" id="SMR51383.1"/>
    </source>
</evidence>
<sequence length="360" mass="39608">MPPRRLSPPTSVFSLRPRQSTPQCRFASTTSLTTPSSSSPTPTYPLWRGPTPNTTLGASITGSMEWQTSTYTFNKNTSKLLPTAASNIEKLIEAYITAQKVDNRGKDVRAIRTALAARRKSAGKLYVSRPRVKDFGSRMEMTVFVFDGEAHQKALFEKRFPNKAGREGGASKKVNPVLDPVQQKGLESLISRIYNKPVSFKMIQLSKPHLDADILAAYVAQLLTDRRNTPRRVIRDATWKAPLPNALAITAITQAKLQKRPRVFSPQDFTLGAASRTSAQGIVEELGLSAVSSVQVEAAGRLTKRLTANRSQRKMARAGANAKGPGVMLRGFRKAHVQVAFRGSKRRVGQFGIRVRLGHT</sequence>
<organism evidence="8 9">
    <name type="scientific">Zymoseptoria tritici ST99CH_1E4</name>
    <dbReference type="NCBI Taxonomy" id="1276532"/>
    <lineage>
        <taxon>Eukaryota</taxon>
        <taxon>Fungi</taxon>
        <taxon>Dikarya</taxon>
        <taxon>Ascomycota</taxon>
        <taxon>Pezizomycotina</taxon>
        <taxon>Dothideomycetes</taxon>
        <taxon>Dothideomycetidae</taxon>
        <taxon>Mycosphaerellales</taxon>
        <taxon>Mycosphaerellaceae</taxon>
        <taxon>Zymoseptoria</taxon>
    </lineage>
</organism>
<dbReference type="GO" id="GO:1990904">
    <property type="term" value="C:ribonucleoprotein complex"/>
    <property type="evidence" value="ECO:0007669"/>
    <property type="project" value="UniProtKB-KW"/>
</dbReference>
<feature type="compositionally biased region" description="Polar residues" evidence="7">
    <location>
        <begin position="8"/>
        <end position="27"/>
    </location>
</feature>
<evidence type="ECO:0000256" key="6">
    <source>
        <dbReference type="ARBA" id="ARBA00035157"/>
    </source>
</evidence>
<evidence type="ECO:0000256" key="3">
    <source>
        <dbReference type="ARBA" id="ARBA00022980"/>
    </source>
</evidence>
<name>A0A2H1GCV4_ZYMTR</name>
<feature type="compositionally biased region" description="Low complexity" evidence="7">
    <location>
        <begin position="28"/>
        <end position="41"/>
    </location>
</feature>
<dbReference type="AlphaFoldDB" id="A0A2H1GCV4"/>
<dbReference type="GO" id="GO:0005840">
    <property type="term" value="C:ribosome"/>
    <property type="evidence" value="ECO:0007669"/>
    <property type="project" value="UniProtKB-KW"/>
</dbReference>